<feature type="compositionally biased region" description="Low complexity" evidence="2">
    <location>
        <begin position="192"/>
        <end position="210"/>
    </location>
</feature>
<sequence length="615" mass="65724">MACMRAQPYVRPTPTSFSTMKAQANRKDSAEGASPQPQAQLANYTLPGVISYLTSEFTNLERFKIVTNLEKSEMRSRIDQLTAEINALRFLNEKQALRIRELEQERKKKTETNEKIETEEEKGESKENKGENKQNKAENKENKGESNDKDNKRDKRQSHGKQNNTNDDATKTTEGRFDVENTRAGGYHKDSGLAANSASSTSNSSSATLNGSQIPAIDLDVLRRARDGLHRSIQEAMCLLRPPASAARDYVPEGDLDDVLAPRRASPDFFDRYASGDADLLNSHRDSASFVGAVPLDSAPSSRRASTTSTTSDAATVIDSGDDIVDARTSAAGSLPLSVSVATTVPLSGDRVCAPVSNRFVVVGGSLTAYTGSTVVASVPADGADMVEAYHVGGQFLVVAANGIYQYAAQTAKTCLLTFDSRVSVCAVAERDDSALVACAGEDSEGRPFVHVVQVSGGSARVTSRYDHAALGSAAPVTQLGWHDDDVVVVHSHLSVIRAGTAAAQKVFDGHVDAADIKADFALLRLQRSVVLFNLADSRVMATQHADNAAAYGLVVRGSPYVVYVDKKVHVLDMHFDEVAAGAAGGRLVSCAGDSVLLSTGSELRVVDLAWKGPV</sequence>
<dbReference type="EMBL" id="CH408077">
    <property type="protein sequence ID" value="EEQ38073.1"/>
    <property type="molecule type" value="Genomic_DNA"/>
</dbReference>
<accession>C4Y1W3</accession>
<dbReference type="PANTHER" id="PTHR15653">
    <property type="entry name" value="STRIATIN"/>
    <property type="match status" value="1"/>
</dbReference>
<feature type="domain" description="Striatin N-terminal" evidence="3">
    <location>
        <begin position="45"/>
        <end position="170"/>
    </location>
</feature>
<dbReference type="AlphaFoldDB" id="C4Y1W3"/>
<evidence type="ECO:0000256" key="1">
    <source>
        <dbReference type="ARBA" id="ARBA00023054"/>
    </source>
</evidence>
<feature type="compositionally biased region" description="Basic and acidic residues" evidence="2">
    <location>
        <begin position="106"/>
        <end position="116"/>
    </location>
</feature>
<dbReference type="HOGENOM" id="CLU_444101_0_0_1"/>
<protein>
    <recommendedName>
        <fullName evidence="3">Striatin N-terminal domain-containing protein</fullName>
    </recommendedName>
</protein>
<feature type="compositionally biased region" description="Basic and acidic residues" evidence="2">
    <location>
        <begin position="168"/>
        <end position="191"/>
    </location>
</feature>
<feature type="region of interest" description="Disordered" evidence="2">
    <location>
        <begin position="106"/>
        <end position="210"/>
    </location>
</feature>
<dbReference type="InParanoid" id="C4Y1W3"/>
<dbReference type="Pfam" id="PF08232">
    <property type="entry name" value="Striatin"/>
    <property type="match status" value="1"/>
</dbReference>
<dbReference type="PANTHER" id="PTHR15653:SF0">
    <property type="entry name" value="CONNECTOR OF KINASE TO AP-1, ISOFORM E"/>
    <property type="match status" value="1"/>
</dbReference>
<dbReference type="GeneID" id="8499352"/>
<keyword evidence="1" id="KW-0175">Coiled coil</keyword>
<feature type="compositionally biased region" description="Polar residues" evidence="2">
    <location>
        <begin position="13"/>
        <end position="22"/>
    </location>
</feature>
<dbReference type="KEGG" id="clu:CLUG_02195"/>
<reference evidence="4 5" key="1">
    <citation type="journal article" date="2009" name="Nature">
        <title>Evolution of pathogenicity and sexual reproduction in eight Candida genomes.</title>
        <authorList>
            <person name="Butler G."/>
            <person name="Rasmussen M.D."/>
            <person name="Lin M.F."/>
            <person name="Santos M.A."/>
            <person name="Sakthikumar S."/>
            <person name="Munro C.A."/>
            <person name="Rheinbay E."/>
            <person name="Grabherr M."/>
            <person name="Forche A."/>
            <person name="Reedy J.L."/>
            <person name="Agrafioti I."/>
            <person name="Arnaud M.B."/>
            <person name="Bates S."/>
            <person name="Brown A.J."/>
            <person name="Brunke S."/>
            <person name="Costanzo M.C."/>
            <person name="Fitzpatrick D.A."/>
            <person name="de Groot P.W."/>
            <person name="Harris D."/>
            <person name="Hoyer L.L."/>
            <person name="Hube B."/>
            <person name="Klis F.M."/>
            <person name="Kodira C."/>
            <person name="Lennard N."/>
            <person name="Logue M.E."/>
            <person name="Martin R."/>
            <person name="Neiman A.M."/>
            <person name="Nikolaou E."/>
            <person name="Quail M.A."/>
            <person name="Quinn J."/>
            <person name="Santos M.C."/>
            <person name="Schmitzberger F.F."/>
            <person name="Sherlock G."/>
            <person name="Shah P."/>
            <person name="Silverstein K.A."/>
            <person name="Skrzypek M.S."/>
            <person name="Soll D."/>
            <person name="Staggs R."/>
            <person name="Stansfield I."/>
            <person name="Stumpf M.P."/>
            <person name="Sudbery P.E."/>
            <person name="Srikantha T."/>
            <person name="Zeng Q."/>
            <person name="Berman J."/>
            <person name="Berriman M."/>
            <person name="Heitman J."/>
            <person name="Gow N.A."/>
            <person name="Lorenz M.C."/>
            <person name="Birren B.W."/>
            <person name="Kellis M."/>
            <person name="Cuomo C.A."/>
        </authorList>
    </citation>
    <scope>NUCLEOTIDE SEQUENCE [LARGE SCALE GENOMIC DNA]</scope>
    <source>
        <strain evidence="4 5">ATCC 42720</strain>
    </source>
</reference>
<evidence type="ECO:0000313" key="5">
    <source>
        <dbReference type="Proteomes" id="UP000007703"/>
    </source>
</evidence>
<dbReference type="OrthoDB" id="727118at2759"/>
<feature type="compositionally biased region" description="Basic and acidic residues" evidence="2">
    <location>
        <begin position="123"/>
        <end position="153"/>
    </location>
</feature>
<dbReference type="VEuPathDB" id="FungiDB:CLUG_02195"/>
<evidence type="ECO:0000259" key="3">
    <source>
        <dbReference type="Pfam" id="PF08232"/>
    </source>
</evidence>
<organism evidence="4 5">
    <name type="scientific">Clavispora lusitaniae (strain ATCC 42720)</name>
    <name type="common">Yeast</name>
    <name type="synonym">Candida lusitaniae</name>
    <dbReference type="NCBI Taxonomy" id="306902"/>
    <lineage>
        <taxon>Eukaryota</taxon>
        <taxon>Fungi</taxon>
        <taxon>Dikarya</taxon>
        <taxon>Ascomycota</taxon>
        <taxon>Saccharomycotina</taxon>
        <taxon>Pichiomycetes</taxon>
        <taxon>Metschnikowiaceae</taxon>
        <taxon>Clavispora</taxon>
    </lineage>
</organism>
<evidence type="ECO:0000313" key="4">
    <source>
        <dbReference type="EMBL" id="EEQ38073.1"/>
    </source>
</evidence>
<dbReference type="STRING" id="306902.C4Y1W3"/>
<gene>
    <name evidence="4" type="ORF">CLUG_02195</name>
</gene>
<evidence type="ECO:0000256" key="2">
    <source>
        <dbReference type="SAM" id="MobiDB-lite"/>
    </source>
</evidence>
<name>C4Y1W3_CLAL4</name>
<feature type="region of interest" description="Disordered" evidence="2">
    <location>
        <begin position="1"/>
        <end position="37"/>
    </location>
</feature>
<dbReference type="Proteomes" id="UP000007703">
    <property type="component" value="Unassembled WGS sequence"/>
</dbReference>
<dbReference type="InterPro" id="IPR051488">
    <property type="entry name" value="WD_repeat_striatin"/>
</dbReference>
<proteinExistence type="predicted"/>
<dbReference type="InterPro" id="IPR013258">
    <property type="entry name" value="Striatin_N"/>
</dbReference>